<evidence type="ECO:0000256" key="1">
    <source>
        <dbReference type="ARBA" id="ARBA00022670"/>
    </source>
</evidence>
<gene>
    <name evidence="7" type="ORF">Mic7113_0032</name>
</gene>
<dbReference type="Proteomes" id="UP000010471">
    <property type="component" value="Chromosome"/>
</dbReference>
<evidence type="ECO:0000256" key="2">
    <source>
        <dbReference type="ARBA" id="ARBA00022723"/>
    </source>
</evidence>
<evidence type="ECO:0000256" key="4">
    <source>
        <dbReference type="ARBA" id="ARBA00022833"/>
    </source>
</evidence>
<reference evidence="7 8" key="1">
    <citation type="submission" date="2012-06" db="EMBL/GenBank/DDBJ databases">
        <title>Finished chromosome of genome of Microcoleus sp. PCC 7113.</title>
        <authorList>
            <consortium name="US DOE Joint Genome Institute"/>
            <person name="Gugger M."/>
            <person name="Coursin T."/>
            <person name="Rippka R."/>
            <person name="Tandeau De Marsac N."/>
            <person name="Huntemann M."/>
            <person name="Wei C.-L."/>
            <person name="Han J."/>
            <person name="Detter J.C."/>
            <person name="Han C."/>
            <person name="Tapia R."/>
            <person name="Chen A."/>
            <person name="Kyrpides N."/>
            <person name="Mavromatis K."/>
            <person name="Markowitz V."/>
            <person name="Szeto E."/>
            <person name="Ivanova N."/>
            <person name="Pagani I."/>
            <person name="Pati A."/>
            <person name="Goodwin L."/>
            <person name="Nordberg H.P."/>
            <person name="Cantor M.N."/>
            <person name="Hua S.X."/>
            <person name="Woyke T."/>
            <person name="Kerfeld C.A."/>
        </authorList>
    </citation>
    <scope>NUCLEOTIDE SEQUENCE [LARGE SCALE GENOMIC DNA]</scope>
    <source>
        <strain evidence="7 8">PCC 7113</strain>
    </source>
</reference>
<dbReference type="InterPro" id="IPR051929">
    <property type="entry name" value="VirAsm_ModProt"/>
</dbReference>
<evidence type="ECO:0000256" key="5">
    <source>
        <dbReference type="ARBA" id="ARBA00023049"/>
    </source>
</evidence>
<keyword evidence="8" id="KW-1185">Reference proteome</keyword>
<name>K9W6H1_9CYAN</name>
<evidence type="ECO:0000256" key="3">
    <source>
        <dbReference type="ARBA" id="ARBA00022801"/>
    </source>
</evidence>
<dbReference type="SMART" id="SM00232">
    <property type="entry name" value="JAB_MPN"/>
    <property type="match status" value="1"/>
</dbReference>
<dbReference type="HOGENOM" id="CLU_116765_4_0_3"/>
<evidence type="ECO:0000313" key="7">
    <source>
        <dbReference type="EMBL" id="AFZ15975.1"/>
    </source>
</evidence>
<dbReference type="AlphaFoldDB" id="K9W6H1"/>
<dbReference type="GO" id="GO:0006508">
    <property type="term" value="P:proteolysis"/>
    <property type="evidence" value="ECO:0007669"/>
    <property type="project" value="UniProtKB-KW"/>
</dbReference>
<dbReference type="InterPro" id="IPR000555">
    <property type="entry name" value="JAMM/MPN+_dom"/>
</dbReference>
<dbReference type="SUPFAM" id="SSF102712">
    <property type="entry name" value="JAB1/MPN domain"/>
    <property type="match status" value="1"/>
</dbReference>
<evidence type="ECO:0000313" key="8">
    <source>
        <dbReference type="Proteomes" id="UP000010471"/>
    </source>
</evidence>
<dbReference type="PATRIC" id="fig|1173027.3.peg.32"/>
<dbReference type="PANTHER" id="PTHR34858">
    <property type="entry name" value="CYSO-CYSTEINE PEPTIDASE"/>
    <property type="match status" value="1"/>
</dbReference>
<keyword evidence="4" id="KW-0862">Zinc</keyword>
<dbReference type="CDD" id="cd08070">
    <property type="entry name" value="MPN_like"/>
    <property type="match status" value="1"/>
</dbReference>
<organism evidence="7 8">
    <name type="scientific">Allocoleopsis franciscana PCC 7113</name>
    <dbReference type="NCBI Taxonomy" id="1173027"/>
    <lineage>
        <taxon>Bacteria</taxon>
        <taxon>Bacillati</taxon>
        <taxon>Cyanobacteriota</taxon>
        <taxon>Cyanophyceae</taxon>
        <taxon>Coleofasciculales</taxon>
        <taxon>Coleofasciculaceae</taxon>
        <taxon>Allocoleopsis</taxon>
        <taxon>Allocoleopsis franciscana</taxon>
    </lineage>
</organism>
<dbReference type="Gene3D" id="3.40.140.10">
    <property type="entry name" value="Cytidine Deaminase, domain 2"/>
    <property type="match status" value="1"/>
</dbReference>
<protein>
    <submittedName>
        <fullName evidence="7">Putative metal-dependent protease of the PAD1/JAB1 superfamily</fullName>
    </submittedName>
</protein>
<dbReference type="EMBL" id="CP003630">
    <property type="protein sequence ID" value="AFZ15975.1"/>
    <property type="molecule type" value="Genomic_DNA"/>
</dbReference>
<dbReference type="eggNOG" id="COG1310">
    <property type="taxonomic scope" value="Bacteria"/>
</dbReference>
<proteinExistence type="predicted"/>
<dbReference type="RefSeq" id="WP_015180139.1">
    <property type="nucleotide sequence ID" value="NC_019738.1"/>
</dbReference>
<dbReference type="FunFam" id="3.40.140.10:FF:000085">
    <property type="entry name" value="Mov34/MPN/PAD-1 family protein"/>
    <property type="match status" value="1"/>
</dbReference>
<feature type="domain" description="JAB1/MPN/MOV34 metalloenzyme" evidence="6">
    <location>
        <begin position="1"/>
        <end position="152"/>
    </location>
</feature>
<dbReference type="STRING" id="1173027.Mic7113_0032"/>
<keyword evidence="1 7" id="KW-0645">Protease</keyword>
<dbReference type="GO" id="GO:0008235">
    <property type="term" value="F:metalloexopeptidase activity"/>
    <property type="evidence" value="ECO:0007669"/>
    <property type="project" value="TreeGrafter"/>
</dbReference>
<dbReference type="Pfam" id="PF14464">
    <property type="entry name" value="Prok-JAB"/>
    <property type="match status" value="1"/>
</dbReference>
<dbReference type="GO" id="GO:0008270">
    <property type="term" value="F:zinc ion binding"/>
    <property type="evidence" value="ECO:0007669"/>
    <property type="project" value="TreeGrafter"/>
</dbReference>
<accession>K9W6H1</accession>
<keyword evidence="3" id="KW-0378">Hydrolase</keyword>
<dbReference type="OrthoDB" id="9802958at2"/>
<evidence type="ECO:0000259" key="6">
    <source>
        <dbReference type="SMART" id="SM00232"/>
    </source>
</evidence>
<sequence>MLNLHSHHLQDIQSHAESTYPEECCGLLLGHLNGEARTLLEVLPTQNSWDEETADAFQSIDGLSKRKSSKRNRFSIAPQVMLKVQKEARARNLNIIGIYHSHTDHPAVPSEFDRVIAWPEYSYVIVSVRQGLACDLKSWSLDDNHQFQPEEIHTIGS</sequence>
<keyword evidence="5" id="KW-0482">Metalloprotease</keyword>
<dbReference type="InterPro" id="IPR028090">
    <property type="entry name" value="JAB_dom_prok"/>
</dbReference>
<keyword evidence="2" id="KW-0479">Metal-binding</keyword>
<dbReference type="KEGG" id="mic:Mic7113_0032"/>
<dbReference type="PANTHER" id="PTHR34858:SF1">
    <property type="entry name" value="CYSO-CYSTEINE PEPTIDASE"/>
    <property type="match status" value="1"/>
</dbReference>